<dbReference type="OrthoDB" id="192593at2157"/>
<feature type="compositionally biased region" description="Basic and acidic residues" evidence="1">
    <location>
        <begin position="17"/>
        <end position="33"/>
    </location>
</feature>
<protein>
    <submittedName>
        <fullName evidence="2">Uncharacterized protein</fullName>
    </submittedName>
</protein>
<reference evidence="2" key="1">
    <citation type="submission" date="2021-03" db="EMBL/GenBank/DDBJ databases">
        <title>Genomic Encyclopedia of Type Strains, Phase IV (KMG-IV): sequencing the most valuable type-strain genomes for metagenomic binning, comparative biology and taxonomic classification.</title>
        <authorList>
            <person name="Goeker M."/>
        </authorList>
    </citation>
    <scope>NUCLEOTIDE SEQUENCE</scope>
    <source>
        <strain evidence="2">DSM 23564</strain>
    </source>
</reference>
<gene>
    <name evidence="2" type="ORF">J2751_001798</name>
</gene>
<accession>A0A8T4GI47</accession>
<organism evidence="2 3">
    <name type="scientific">Halorubrum alkaliphilum</name>
    <dbReference type="NCBI Taxonomy" id="261290"/>
    <lineage>
        <taxon>Archaea</taxon>
        <taxon>Methanobacteriati</taxon>
        <taxon>Methanobacteriota</taxon>
        <taxon>Stenosarchaea group</taxon>
        <taxon>Halobacteria</taxon>
        <taxon>Halobacteriales</taxon>
        <taxon>Haloferacaceae</taxon>
        <taxon>Halorubrum</taxon>
    </lineage>
</organism>
<evidence type="ECO:0000313" key="2">
    <source>
        <dbReference type="EMBL" id="MBP1922782.1"/>
    </source>
</evidence>
<evidence type="ECO:0000313" key="3">
    <source>
        <dbReference type="Proteomes" id="UP000823588"/>
    </source>
</evidence>
<dbReference type="RefSeq" id="WP_209485260.1">
    <property type="nucleotide sequence ID" value="NZ_JAGGKQ010000012.1"/>
</dbReference>
<feature type="region of interest" description="Disordered" evidence="1">
    <location>
        <begin position="17"/>
        <end position="46"/>
    </location>
</feature>
<evidence type="ECO:0000256" key="1">
    <source>
        <dbReference type="SAM" id="MobiDB-lite"/>
    </source>
</evidence>
<dbReference type="Proteomes" id="UP000823588">
    <property type="component" value="Unassembled WGS sequence"/>
</dbReference>
<name>A0A8T4GI47_9EURY</name>
<sequence>MTVTVDVPPRYVRRAREMGTDRNKSFEEREGYDNHQNTGGENPENRHQVGMIGEIAFAIYADLQVNSELVEWSDGGVDFKTSIDGVEQTIDVKTRQTKPYVFSVKEESVNADLFILGHLEGDTSVKFLGMATKEMVLNGNRKWSTSIEKYNYQVSLSSLEPIPDSESIESLS</sequence>
<dbReference type="EMBL" id="JAGGKQ010000012">
    <property type="protein sequence ID" value="MBP1922782.1"/>
    <property type="molecule type" value="Genomic_DNA"/>
</dbReference>
<dbReference type="AlphaFoldDB" id="A0A8T4GI47"/>
<keyword evidence="3" id="KW-1185">Reference proteome</keyword>
<comment type="caution">
    <text evidence="2">The sequence shown here is derived from an EMBL/GenBank/DDBJ whole genome shotgun (WGS) entry which is preliminary data.</text>
</comment>
<proteinExistence type="predicted"/>